<keyword evidence="2" id="KW-1185">Reference proteome</keyword>
<reference evidence="1 2" key="1">
    <citation type="submission" date="2019-07" db="EMBL/GenBank/DDBJ databases">
        <title>Genomics analysis of Aphanomyces spp. identifies a new class of oomycete effector associated with host adaptation.</title>
        <authorList>
            <person name="Gaulin E."/>
        </authorList>
    </citation>
    <scope>NUCLEOTIDE SEQUENCE [LARGE SCALE GENOMIC DNA]</scope>
    <source>
        <strain evidence="1 2">ATCC 201684</strain>
    </source>
</reference>
<evidence type="ECO:0000313" key="2">
    <source>
        <dbReference type="Proteomes" id="UP000481153"/>
    </source>
</evidence>
<organism evidence="1 2">
    <name type="scientific">Aphanomyces euteiches</name>
    <dbReference type="NCBI Taxonomy" id="100861"/>
    <lineage>
        <taxon>Eukaryota</taxon>
        <taxon>Sar</taxon>
        <taxon>Stramenopiles</taxon>
        <taxon>Oomycota</taxon>
        <taxon>Saprolegniomycetes</taxon>
        <taxon>Saprolegniales</taxon>
        <taxon>Verrucalvaceae</taxon>
        <taxon>Aphanomyces</taxon>
    </lineage>
</organism>
<dbReference type="VEuPathDB" id="FungiDB:AeMF1_005423"/>
<comment type="caution">
    <text evidence="1">The sequence shown here is derived from an EMBL/GenBank/DDBJ whole genome shotgun (WGS) entry which is preliminary data.</text>
</comment>
<evidence type="ECO:0000313" key="1">
    <source>
        <dbReference type="EMBL" id="KAF0739177.1"/>
    </source>
</evidence>
<proteinExistence type="predicted"/>
<protein>
    <submittedName>
        <fullName evidence="1">Uncharacterized protein</fullName>
    </submittedName>
</protein>
<dbReference type="EMBL" id="VJMJ01000066">
    <property type="protein sequence ID" value="KAF0739177.1"/>
    <property type="molecule type" value="Genomic_DNA"/>
</dbReference>
<name>A0A6G0XG03_9STRA</name>
<accession>A0A6G0XG03</accession>
<dbReference type="AlphaFoldDB" id="A0A6G0XG03"/>
<sequence length="95" mass="11059">MPLSYTQEEYMDFLKQTSFTPKAGLEKKDVKIRLDWFMTKGFKINRDICNEGFLGGTRSTNDKVGVMFDVFKNQDPGVYIMQTEDISNMGHFWTV</sequence>
<gene>
    <name evidence="1" type="ORF">Ae201684_005102</name>
</gene>
<dbReference type="Proteomes" id="UP000481153">
    <property type="component" value="Unassembled WGS sequence"/>
</dbReference>